<comment type="caution">
    <text evidence="11">The sequence shown here is derived from an EMBL/GenBank/DDBJ whole genome shotgun (WGS) entry which is preliminary data.</text>
</comment>
<evidence type="ECO:0000256" key="1">
    <source>
        <dbReference type="ARBA" id="ARBA00012513"/>
    </source>
</evidence>
<dbReference type="Proteomes" id="UP000236291">
    <property type="component" value="Unassembled WGS sequence"/>
</dbReference>
<dbReference type="GO" id="GO:0051726">
    <property type="term" value="P:regulation of cell cycle"/>
    <property type="evidence" value="ECO:0007669"/>
    <property type="project" value="TreeGrafter"/>
</dbReference>
<comment type="catalytic activity">
    <reaction evidence="7">
        <text>L-threonyl-[protein] + ATP = O-phospho-L-threonyl-[protein] + ADP + H(+)</text>
        <dbReference type="Rhea" id="RHEA:46608"/>
        <dbReference type="Rhea" id="RHEA-COMP:11060"/>
        <dbReference type="Rhea" id="RHEA-COMP:11605"/>
        <dbReference type="ChEBI" id="CHEBI:15378"/>
        <dbReference type="ChEBI" id="CHEBI:30013"/>
        <dbReference type="ChEBI" id="CHEBI:30616"/>
        <dbReference type="ChEBI" id="CHEBI:61977"/>
        <dbReference type="ChEBI" id="CHEBI:456216"/>
        <dbReference type="EC" id="2.7.11.1"/>
    </reaction>
</comment>
<evidence type="ECO:0000256" key="4">
    <source>
        <dbReference type="ARBA" id="ARBA00022741"/>
    </source>
</evidence>
<proteinExistence type="predicted"/>
<feature type="binding site" evidence="9">
    <location>
        <position position="147"/>
    </location>
    <ligand>
        <name>ATP</name>
        <dbReference type="ChEBI" id="CHEBI:30616"/>
    </ligand>
</feature>
<feature type="compositionally biased region" description="Pro residues" evidence="10">
    <location>
        <begin position="52"/>
        <end position="68"/>
    </location>
</feature>
<dbReference type="SUPFAM" id="SSF56112">
    <property type="entry name" value="Protein kinase-like (PK-like)"/>
    <property type="match status" value="1"/>
</dbReference>
<keyword evidence="4 9" id="KW-0547">Nucleotide-binding</keyword>
<evidence type="ECO:0000256" key="10">
    <source>
        <dbReference type="SAM" id="MobiDB-lite"/>
    </source>
</evidence>
<dbReference type="PANTHER" id="PTHR24054:SF0">
    <property type="entry name" value="CASEIN KINASE II SUBUNIT ALPHA"/>
    <property type="match status" value="1"/>
</dbReference>
<evidence type="ECO:0000256" key="8">
    <source>
        <dbReference type="ARBA" id="ARBA00048679"/>
    </source>
</evidence>
<evidence type="ECO:0000256" key="3">
    <source>
        <dbReference type="ARBA" id="ARBA00022679"/>
    </source>
</evidence>
<evidence type="ECO:0000256" key="9">
    <source>
        <dbReference type="PROSITE-ProRule" id="PRU10141"/>
    </source>
</evidence>
<dbReference type="InterPro" id="IPR011009">
    <property type="entry name" value="Kinase-like_dom_sf"/>
</dbReference>
<keyword evidence="3" id="KW-0808">Transferase</keyword>
<dbReference type="Gene3D" id="3.30.200.20">
    <property type="entry name" value="Phosphorylase Kinase, domain 1"/>
    <property type="match status" value="1"/>
</dbReference>
<keyword evidence="6 9" id="KW-0067">ATP-binding</keyword>
<dbReference type="PANTHER" id="PTHR24054">
    <property type="entry name" value="CASEIN KINASE II SUBUNIT ALPHA"/>
    <property type="match status" value="1"/>
</dbReference>
<comment type="catalytic activity">
    <reaction evidence="8">
        <text>L-seryl-[protein] + ATP = O-phospho-L-seryl-[protein] + ADP + H(+)</text>
        <dbReference type="Rhea" id="RHEA:17989"/>
        <dbReference type="Rhea" id="RHEA-COMP:9863"/>
        <dbReference type="Rhea" id="RHEA-COMP:11604"/>
        <dbReference type="ChEBI" id="CHEBI:15378"/>
        <dbReference type="ChEBI" id="CHEBI:29999"/>
        <dbReference type="ChEBI" id="CHEBI:30616"/>
        <dbReference type="ChEBI" id="CHEBI:83421"/>
        <dbReference type="ChEBI" id="CHEBI:456216"/>
        <dbReference type="EC" id="2.7.11.1"/>
    </reaction>
</comment>
<keyword evidence="2" id="KW-0723">Serine/threonine-protein kinase</keyword>
<evidence type="ECO:0000313" key="11">
    <source>
        <dbReference type="EMBL" id="PNX76849.1"/>
    </source>
</evidence>
<dbReference type="PROSITE" id="PS00107">
    <property type="entry name" value="PROTEIN_KINASE_ATP"/>
    <property type="match status" value="1"/>
</dbReference>
<dbReference type="GO" id="GO:0005524">
    <property type="term" value="F:ATP binding"/>
    <property type="evidence" value="ECO:0007669"/>
    <property type="project" value="UniProtKB-UniRule"/>
</dbReference>
<evidence type="ECO:0000256" key="7">
    <source>
        <dbReference type="ARBA" id="ARBA00047899"/>
    </source>
</evidence>
<evidence type="ECO:0000256" key="2">
    <source>
        <dbReference type="ARBA" id="ARBA00022527"/>
    </source>
</evidence>
<evidence type="ECO:0000313" key="12">
    <source>
        <dbReference type="Proteomes" id="UP000236291"/>
    </source>
</evidence>
<dbReference type="GO" id="GO:0005634">
    <property type="term" value="C:nucleus"/>
    <property type="evidence" value="ECO:0007669"/>
    <property type="project" value="TreeGrafter"/>
</dbReference>
<accession>A0A2K3LE77</accession>
<dbReference type="AlphaFoldDB" id="A0A2K3LE77"/>
<reference evidence="11 12" key="1">
    <citation type="journal article" date="2014" name="Am. J. Bot.">
        <title>Genome assembly and annotation for red clover (Trifolium pratense; Fabaceae).</title>
        <authorList>
            <person name="Istvanek J."/>
            <person name="Jaros M."/>
            <person name="Krenek A."/>
            <person name="Repkova J."/>
        </authorList>
    </citation>
    <scope>NUCLEOTIDE SEQUENCE [LARGE SCALE GENOMIC DNA]</scope>
    <source>
        <strain evidence="12">cv. Tatra</strain>
        <tissue evidence="11">Young leaves</tissue>
    </source>
</reference>
<reference evidence="11 12" key="2">
    <citation type="journal article" date="2017" name="Front. Plant Sci.">
        <title>Gene Classification and Mining of Molecular Markers Useful in Red Clover (Trifolium pratense) Breeding.</title>
        <authorList>
            <person name="Istvanek J."/>
            <person name="Dluhosova J."/>
            <person name="Dluhos P."/>
            <person name="Patkova L."/>
            <person name="Nedelnik J."/>
            <person name="Repkova J."/>
        </authorList>
    </citation>
    <scope>NUCLEOTIDE SEQUENCE [LARGE SCALE GENOMIC DNA]</scope>
    <source>
        <strain evidence="12">cv. Tatra</strain>
        <tissue evidence="11">Young leaves</tissue>
    </source>
</reference>
<gene>
    <name evidence="11" type="ORF">L195_g032808</name>
</gene>
<dbReference type="InterPro" id="IPR017441">
    <property type="entry name" value="Protein_kinase_ATP_BS"/>
</dbReference>
<dbReference type="GO" id="GO:0005956">
    <property type="term" value="C:protein kinase CK2 complex"/>
    <property type="evidence" value="ECO:0007669"/>
    <property type="project" value="TreeGrafter"/>
</dbReference>
<dbReference type="STRING" id="57577.A0A2K3LE77"/>
<dbReference type="EMBL" id="ASHM01031369">
    <property type="protein sequence ID" value="PNX76849.1"/>
    <property type="molecule type" value="Genomic_DNA"/>
</dbReference>
<protein>
    <recommendedName>
        <fullName evidence="1">non-specific serine/threonine protein kinase</fullName>
        <ecNumber evidence="1">2.7.11.1</ecNumber>
    </recommendedName>
</protein>
<evidence type="ECO:0000256" key="6">
    <source>
        <dbReference type="ARBA" id="ARBA00022840"/>
    </source>
</evidence>
<sequence>MAIRPFQSTFSLHTFFSLFRTPNPFSAATTTTNFSPPYSIFRRFTVSSSTSFPPPPRRPQPPPPPPPSDTLAHKIGKAIRLPGAASKARVYADINVVRPKEYWDYESLAVQWGEQDDYQVVKKVGRGKYSEVFEGVHCTDNEKCVIKILKPVKKKKIAHRRMCMGFDGIISHIDAASS</sequence>
<dbReference type="EC" id="2.7.11.1" evidence="1"/>
<name>A0A2K3LE77_TRIPR</name>
<dbReference type="GO" id="GO:0005829">
    <property type="term" value="C:cytosol"/>
    <property type="evidence" value="ECO:0007669"/>
    <property type="project" value="TreeGrafter"/>
</dbReference>
<dbReference type="InterPro" id="IPR045216">
    <property type="entry name" value="CK2_alpha"/>
</dbReference>
<feature type="region of interest" description="Disordered" evidence="10">
    <location>
        <begin position="48"/>
        <end position="69"/>
    </location>
</feature>
<evidence type="ECO:0000256" key="5">
    <source>
        <dbReference type="ARBA" id="ARBA00022777"/>
    </source>
</evidence>
<dbReference type="GO" id="GO:0004674">
    <property type="term" value="F:protein serine/threonine kinase activity"/>
    <property type="evidence" value="ECO:0007669"/>
    <property type="project" value="UniProtKB-KW"/>
</dbReference>
<dbReference type="FunFam" id="3.30.200.20:FF:000105">
    <property type="entry name" value="Casein kinase II subunit alpha"/>
    <property type="match status" value="1"/>
</dbReference>
<organism evidence="11 12">
    <name type="scientific">Trifolium pratense</name>
    <name type="common">Red clover</name>
    <dbReference type="NCBI Taxonomy" id="57577"/>
    <lineage>
        <taxon>Eukaryota</taxon>
        <taxon>Viridiplantae</taxon>
        <taxon>Streptophyta</taxon>
        <taxon>Embryophyta</taxon>
        <taxon>Tracheophyta</taxon>
        <taxon>Spermatophyta</taxon>
        <taxon>Magnoliopsida</taxon>
        <taxon>eudicotyledons</taxon>
        <taxon>Gunneridae</taxon>
        <taxon>Pentapetalae</taxon>
        <taxon>rosids</taxon>
        <taxon>fabids</taxon>
        <taxon>Fabales</taxon>
        <taxon>Fabaceae</taxon>
        <taxon>Papilionoideae</taxon>
        <taxon>50 kb inversion clade</taxon>
        <taxon>NPAAA clade</taxon>
        <taxon>Hologalegina</taxon>
        <taxon>IRL clade</taxon>
        <taxon>Trifolieae</taxon>
        <taxon>Trifolium</taxon>
    </lineage>
</organism>
<keyword evidence="5 11" id="KW-0418">Kinase</keyword>